<evidence type="ECO:0000256" key="6">
    <source>
        <dbReference type="ARBA" id="ARBA00012947"/>
    </source>
</evidence>
<dbReference type="PANTHER" id="PTHR33254">
    <property type="entry name" value="4-HYDROXY-4-METHYL-2-OXOGLUTARATE ALDOLASE 3-RELATED"/>
    <property type="match status" value="1"/>
</dbReference>
<feature type="binding site" evidence="13">
    <location>
        <position position="141"/>
    </location>
    <ligand>
        <name>Mg(2+)</name>
        <dbReference type="ChEBI" id="CHEBI:18420"/>
    </ligand>
</feature>
<proteinExistence type="inferred from homology"/>
<evidence type="ECO:0000256" key="12">
    <source>
        <dbReference type="ARBA" id="ARBA00047973"/>
    </source>
</evidence>
<feature type="binding site" evidence="13">
    <location>
        <begin position="118"/>
        <end position="121"/>
    </location>
    <ligand>
        <name>substrate</name>
    </ligand>
</feature>
<sequence>MASPLRGPGGRPPERYDAMSRLPPRGTVFTRAPRPSDEVLRAYDGLAAASVHEAMGQRNLLRGVRPLAPGTRAVGRAVTALDLSGSNLTLHAMLEVAGPGDFLVWTSQHGPVDSAVWGANVSESAAARGLAGAVIEGRARDIADIERVGFPLWALGVTPAATGKTRAGWGNVPVVCCGAYVRPGDLIVADGDGVAVVPLEDAARVADAATARDLREATTLTPRVREGESLFAVRDWAANFPADGGRFVDAEWNHDADQDRENGE</sequence>
<dbReference type="Pfam" id="PF03737">
    <property type="entry name" value="RraA-like"/>
    <property type="match status" value="1"/>
</dbReference>
<reference evidence="15 16" key="1">
    <citation type="submission" date="2019-08" db="EMBL/GenBank/DDBJ databases">
        <title>Actinomadura sp. nov. CYP1-5 isolated from mountain soil.</title>
        <authorList>
            <person name="Songsumanus A."/>
            <person name="Kuncharoen N."/>
            <person name="Kudo T."/>
            <person name="Yuki M."/>
            <person name="Igarashi Y."/>
            <person name="Tanasupawat S."/>
        </authorList>
    </citation>
    <scope>NUCLEOTIDE SEQUENCE [LARGE SCALE GENOMIC DNA]</scope>
    <source>
        <strain evidence="15 16">CYP1-5</strain>
    </source>
</reference>
<dbReference type="EC" id="4.1.3.17" evidence="5"/>
<evidence type="ECO:0000256" key="3">
    <source>
        <dbReference type="ARBA" id="ARBA00008621"/>
    </source>
</evidence>
<dbReference type="GO" id="GO:0046872">
    <property type="term" value="F:metal ion binding"/>
    <property type="evidence" value="ECO:0007669"/>
    <property type="project" value="UniProtKB-KW"/>
</dbReference>
<dbReference type="InterPro" id="IPR005493">
    <property type="entry name" value="RraA/RraA-like"/>
</dbReference>
<dbReference type="AlphaFoldDB" id="A0A5D3FTG4"/>
<evidence type="ECO:0000256" key="11">
    <source>
        <dbReference type="ARBA" id="ARBA00032305"/>
    </source>
</evidence>
<dbReference type="Proteomes" id="UP000323505">
    <property type="component" value="Unassembled WGS sequence"/>
</dbReference>
<organism evidence="15 16">
    <name type="scientific">Actinomadura decatromicini</name>
    <dbReference type="NCBI Taxonomy" id="2604572"/>
    <lineage>
        <taxon>Bacteria</taxon>
        <taxon>Bacillati</taxon>
        <taxon>Actinomycetota</taxon>
        <taxon>Actinomycetes</taxon>
        <taxon>Streptosporangiales</taxon>
        <taxon>Thermomonosporaceae</taxon>
        <taxon>Actinomadura</taxon>
    </lineage>
</organism>
<evidence type="ECO:0000313" key="15">
    <source>
        <dbReference type="EMBL" id="TYK51359.1"/>
    </source>
</evidence>
<feature type="binding site" evidence="13">
    <location>
        <position position="140"/>
    </location>
    <ligand>
        <name>substrate</name>
    </ligand>
</feature>
<evidence type="ECO:0000256" key="7">
    <source>
        <dbReference type="ARBA" id="ARBA00016549"/>
    </source>
</evidence>
<evidence type="ECO:0000256" key="4">
    <source>
        <dbReference type="ARBA" id="ARBA00011233"/>
    </source>
</evidence>
<evidence type="ECO:0000313" key="16">
    <source>
        <dbReference type="Proteomes" id="UP000323505"/>
    </source>
</evidence>
<comment type="catalytic activity">
    <reaction evidence="12">
        <text>oxaloacetate + H(+) = pyruvate + CO2</text>
        <dbReference type="Rhea" id="RHEA:15641"/>
        <dbReference type="ChEBI" id="CHEBI:15361"/>
        <dbReference type="ChEBI" id="CHEBI:15378"/>
        <dbReference type="ChEBI" id="CHEBI:16452"/>
        <dbReference type="ChEBI" id="CHEBI:16526"/>
        <dbReference type="EC" id="4.1.1.112"/>
    </reaction>
</comment>
<evidence type="ECO:0000256" key="10">
    <source>
        <dbReference type="ARBA" id="ARBA00030169"/>
    </source>
</evidence>
<evidence type="ECO:0000256" key="8">
    <source>
        <dbReference type="ARBA" id="ARBA00025046"/>
    </source>
</evidence>
<dbReference type="EC" id="4.1.1.112" evidence="6"/>
<evidence type="ECO:0000256" key="14">
    <source>
        <dbReference type="SAM" id="MobiDB-lite"/>
    </source>
</evidence>
<comment type="caution">
    <text evidence="15">The sequence shown here is derived from an EMBL/GenBank/DDBJ whole genome shotgun (WGS) entry which is preliminary data.</text>
</comment>
<feature type="region of interest" description="Disordered" evidence="14">
    <location>
        <begin position="1"/>
        <end position="25"/>
    </location>
</feature>
<evidence type="ECO:0000256" key="9">
    <source>
        <dbReference type="ARBA" id="ARBA00029596"/>
    </source>
</evidence>
<accession>A0A5D3FTG4</accession>
<keyword evidence="16" id="KW-1185">Reference proteome</keyword>
<comment type="catalytic activity">
    <reaction evidence="1">
        <text>4-hydroxy-4-methyl-2-oxoglutarate = 2 pyruvate</text>
        <dbReference type="Rhea" id="RHEA:22748"/>
        <dbReference type="ChEBI" id="CHEBI:15361"/>
        <dbReference type="ChEBI" id="CHEBI:58276"/>
        <dbReference type="EC" id="4.1.3.17"/>
    </reaction>
</comment>
<dbReference type="SUPFAM" id="SSF89562">
    <property type="entry name" value="RraA-like"/>
    <property type="match status" value="1"/>
</dbReference>
<keyword evidence="13" id="KW-0460">Magnesium</keyword>
<comment type="cofactor">
    <cofactor evidence="13">
        <name>Mg(2+)</name>
        <dbReference type="ChEBI" id="CHEBI:18420"/>
    </cofactor>
</comment>
<dbReference type="CDD" id="cd16841">
    <property type="entry name" value="RraA_family"/>
    <property type="match status" value="1"/>
</dbReference>
<protein>
    <recommendedName>
        <fullName evidence="7">Putative 4-hydroxy-4-methyl-2-oxoglutarate aldolase</fullName>
        <ecNumber evidence="6">4.1.1.112</ecNumber>
        <ecNumber evidence="5">4.1.3.17</ecNumber>
    </recommendedName>
    <alternativeName>
        <fullName evidence="11">Oxaloacetate decarboxylase</fullName>
    </alternativeName>
    <alternativeName>
        <fullName evidence="9">Regulator of ribonuclease activity homolog</fullName>
    </alternativeName>
    <alternativeName>
        <fullName evidence="10">RraA-like protein</fullName>
    </alternativeName>
</protein>
<evidence type="ECO:0000256" key="13">
    <source>
        <dbReference type="PIRSR" id="PIRSR605493-1"/>
    </source>
</evidence>
<name>A0A5D3FTG4_9ACTN</name>
<keyword evidence="13" id="KW-0479">Metal-binding</keyword>
<comment type="cofactor">
    <cofactor evidence="2">
        <name>a divalent metal cation</name>
        <dbReference type="ChEBI" id="CHEBI:60240"/>
    </cofactor>
</comment>
<dbReference type="GO" id="GO:0008948">
    <property type="term" value="F:oxaloacetate decarboxylase activity"/>
    <property type="evidence" value="ECO:0007669"/>
    <property type="project" value="UniProtKB-EC"/>
</dbReference>
<dbReference type="InterPro" id="IPR036704">
    <property type="entry name" value="RraA/RraA-like_sf"/>
</dbReference>
<evidence type="ECO:0000256" key="2">
    <source>
        <dbReference type="ARBA" id="ARBA00001968"/>
    </source>
</evidence>
<gene>
    <name evidence="15" type="ORF">FXF68_13205</name>
</gene>
<dbReference type="EMBL" id="VSRQ01000002">
    <property type="protein sequence ID" value="TYK51359.1"/>
    <property type="molecule type" value="Genomic_DNA"/>
</dbReference>
<dbReference type="Gene3D" id="3.50.30.40">
    <property type="entry name" value="Ribonuclease E inhibitor RraA/RraA-like"/>
    <property type="match status" value="1"/>
</dbReference>
<evidence type="ECO:0000256" key="5">
    <source>
        <dbReference type="ARBA" id="ARBA00012213"/>
    </source>
</evidence>
<evidence type="ECO:0000256" key="1">
    <source>
        <dbReference type="ARBA" id="ARBA00001342"/>
    </source>
</evidence>
<comment type="similarity">
    <text evidence="3">Belongs to the class II aldolase/RraA-like family.</text>
</comment>
<dbReference type="PANTHER" id="PTHR33254:SF4">
    <property type="entry name" value="4-HYDROXY-4-METHYL-2-OXOGLUTARATE ALDOLASE 3-RELATED"/>
    <property type="match status" value="1"/>
</dbReference>
<dbReference type="GO" id="GO:0047443">
    <property type="term" value="F:4-hydroxy-4-methyl-2-oxoglutarate aldolase activity"/>
    <property type="evidence" value="ECO:0007669"/>
    <property type="project" value="UniProtKB-EC"/>
</dbReference>
<comment type="subunit">
    <text evidence="4">Homotrimer.</text>
</comment>
<comment type="function">
    <text evidence="8">Catalyzes the aldol cleavage of 4-hydroxy-4-methyl-2-oxoglutarate (HMG) into 2 molecules of pyruvate. Also contains a secondary oxaloacetate (OAA) decarboxylase activity due to the common pyruvate enolate transition state formed following C-C bond cleavage in the retro-aldol and decarboxylation reactions.</text>
</comment>